<dbReference type="GO" id="GO:0046872">
    <property type="term" value="F:metal ion binding"/>
    <property type="evidence" value="ECO:0007669"/>
    <property type="project" value="UniProtKB-KW"/>
</dbReference>
<evidence type="ECO:0000259" key="7">
    <source>
        <dbReference type="PROSITE" id="PS51705"/>
    </source>
</evidence>
<comment type="similarity">
    <text evidence="6">Belongs to the TRAFAC class OBG-HflX-like GTPase superfamily. HflX GTPase family.</text>
</comment>
<evidence type="ECO:0000256" key="4">
    <source>
        <dbReference type="ARBA" id="ARBA00022842"/>
    </source>
</evidence>
<keyword evidence="5 6" id="KW-0342">GTP-binding</keyword>
<dbReference type="CDD" id="cd01878">
    <property type="entry name" value="HflX"/>
    <property type="match status" value="1"/>
</dbReference>
<dbReference type="InterPro" id="IPR006073">
    <property type="entry name" value="GTP-bd"/>
</dbReference>
<feature type="domain" description="Hflx-type G" evidence="7">
    <location>
        <begin position="378"/>
        <end position="561"/>
    </location>
</feature>
<dbReference type="PRINTS" id="PR00326">
    <property type="entry name" value="GTP1OBG"/>
</dbReference>
<dbReference type="AlphaFoldDB" id="A0A7U3YLC5"/>
<dbReference type="RefSeq" id="WP_015724022.1">
    <property type="nucleotide sequence ID" value="NC_014972.1"/>
</dbReference>
<keyword evidence="8" id="KW-0378">Hydrolase</keyword>
<dbReference type="PANTHER" id="PTHR10229">
    <property type="entry name" value="GTP-BINDING PROTEIN HFLX"/>
    <property type="match status" value="1"/>
</dbReference>
<gene>
    <name evidence="6" type="primary">hflX</name>
    <name evidence="8" type="ordered locus">Despr_1316</name>
</gene>
<keyword evidence="2" id="KW-0479">Metal-binding</keyword>
<dbReference type="HAMAP" id="MF_00900">
    <property type="entry name" value="GTPase_HflX"/>
    <property type="match status" value="1"/>
</dbReference>
<protein>
    <recommendedName>
        <fullName evidence="6">GTPase HflX</fullName>
    </recommendedName>
    <alternativeName>
        <fullName evidence="6">GTP-binding protein HflX</fullName>
    </alternativeName>
</protein>
<comment type="subcellular location">
    <subcellularLocation>
        <location evidence="6">Cytoplasm</location>
    </subcellularLocation>
    <text evidence="6">May associate with membranes.</text>
</comment>
<dbReference type="EMBL" id="CP002364">
    <property type="protein sequence ID" value="ADW17480.1"/>
    <property type="molecule type" value="Genomic_DNA"/>
</dbReference>
<dbReference type="GO" id="GO:0003924">
    <property type="term" value="F:GTPase activity"/>
    <property type="evidence" value="ECO:0007669"/>
    <property type="project" value="UniProtKB-UniRule"/>
</dbReference>
<keyword evidence="9" id="KW-1185">Reference proteome</keyword>
<dbReference type="Proteomes" id="UP000006365">
    <property type="component" value="Chromosome"/>
</dbReference>
<dbReference type="InterPro" id="IPR016496">
    <property type="entry name" value="GTPase_HflX"/>
</dbReference>
<dbReference type="SUPFAM" id="SSF52540">
    <property type="entry name" value="P-loop containing nucleoside triphosphate hydrolases"/>
    <property type="match status" value="1"/>
</dbReference>
<sequence>MATVTGNTNGLKPKQLRDLERLAQKKVAPDEIVGRETARALAAISTELNRRVGLLIHRSGQIETVIVGDYDRITIPALAHVGASGGRLRGLRCVHTVLGGAAAINEEDIMDLACLRLDLMATLTLRDGLPDLLHPVHLIPRQVDGRDWTTLSPVHPANQQQSCIELIEALEDEFVRERPVREVDRGKDRAILVSVTTGSRGEAEDSMAELVELARSAGVEVLAEVIQRRKHIHPRFILGRGKLVEIVLMSLRLGANLLLFDQELSPSQIRSVTDHTDLRVIDRTQLILDIFASRARSREGKLQIEMAQLKYMLPKLTTRDDALSRLTGGIGARGPGETRLEIDKRRINDRITRLGKELKAVGDQRFHRRNRRRKRDVPVISLVGYTNAGKSTLLNTLTKSEIQAEDLLFATLDPTSRRLRFPEDMEVIITDTVGFIRNLPADLLKAFESTLEELFEADLLLHVIDVSNPAWRQQVAVVEGLLAELELDGIPCLKVFNKIDRLAPEDQAELADSAEGVGISALDAHTLPPLLIRAQEILRTVAGKAAVSTANGKRREEEGEG</sequence>
<dbReference type="Pfam" id="PF13167">
    <property type="entry name" value="GTP-bdg_N"/>
    <property type="match status" value="1"/>
</dbReference>
<dbReference type="PANTHER" id="PTHR10229:SF0">
    <property type="entry name" value="GTP-BINDING PROTEIN 6-RELATED"/>
    <property type="match status" value="1"/>
</dbReference>
<proteinExistence type="inferred from homology"/>
<dbReference type="Pfam" id="PF16360">
    <property type="entry name" value="GTP-bdg_M"/>
    <property type="match status" value="1"/>
</dbReference>
<evidence type="ECO:0000256" key="2">
    <source>
        <dbReference type="ARBA" id="ARBA00022723"/>
    </source>
</evidence>
<keyword evidence="1 6" id="KW-0963">Cytoplasm</keyword>
<keyword evidence="4" id="KW-0460">Magnesium</keyword>
<dbReference type="GO" id="GO:0005737">
    <property type="term" value="C:cytoplasm"/>
    <property type="evidence" value="ECO:0007669"/>
    <property type="project" value="UniProtKB-SubCell"/>
</dbReference>
<dbReference type="InterPro" id="IPR027417">
    <property type="entry name" value="P-loop_NTPase"/>
</dbReference>
<evidence type="ECO:0000313" key="9">
    <source>
        <dbReference type="Proteomes" id="UP000006365"/>
    </source>
</evidence>
<evidence type="ECO:0000256" key="3">
    <source>
        <dbReference type="ARBA" id="ARBA00022741"/>
    </source>
</evidence>
<evidence type="ECO:0000313" key="8">
    <source>
        <dbReference type="EMBL" id="ADW17480.1"/>
    </source>
</evidence>
<dbReference type="InterPro" id="IPR042108">
    <property type="entry name" value="GTPase_HflX_N_sf"/>
</dbReference>
<dbReference type="InterPro" id="IPR030394">
    <property type="entry name" value="G_HFLX_dom"/>
</dbReference>
<keyword evidence="3 6" id="KW-0547">Nucleotide-binding</keyword>
<organism evidence="8 9">
    <name type="scientific">Desulfobulbus propionicus (strain ATCC 33891 / DSM 2032 / VKM B-1956 / 1pr3)</name>
    <dbReference type="NCBI Taxonomy" id="577650"/>
    <lineage>
        <taxon>Bacteria</taxon>
        <taxon>Pseudomonadati</taxon>
        <taxon>Thermodesulfobacteriota</taxon>
        <taxon>Desulfobulbia</taxon>
        <taxon>Desulfobulbales</taxon>
        <taxon>Desulfobulbaceae</taxon>
        <taxon>Desulfobulbus</taxon>
    </lineage>
</organism>
<dbReference type="InterPro" id="IPR032305">
    <property type="entry name" value="GTP-bd_M"/>
</dbReference>
<dbReference type="FunFam" id="3.40.50.11060:FF:000001">
    <property type="entry name" value="GTPase HflX"/>
    <property type="match status" value="1"/>
</dbReference>
<evidence type="ECO:0000256" key="1">
    <source>
        <dbReference type="ARBA" id="ARBA00022490"/>
    </source>
</evidence>
<accession>A0A7U3YLC5</accession>
<dbReference type="KEGG" id="dpr:Despr_1316"/>
<name>A0A7U3YLC5_DESPD</name>
<reference evidence="8 9" key="1">
    <citation type="journal article" date="2011" name="Stand. Genomic Sci.">
        <title>Complete genome sequence of Desulfobulbus propionicus type strain (1pr3).</title>
        <authorList>
            <person name="Pagani I."/>
            <person name="Lapidus A."/>
            <person name="Nolan M."/>
            <person name="Lucas S."/>
            <person name="Hammon N."/>
            <person name="Deshpande S."/>
            <person name="Cheng J.F."/>
            <person name="Chertkov O."/>
            <person name="Davenport K."/>
            <person name="Tapia R."/>
            <person name="Han C."/>
            <person name="Goodwin L."/>
            <person name="Pitluck S."/>
            <person name="Liolios K."/>
            <person name="Mavromatis K."/>
            <person name="Ivanova N."/>
            <person name="Mikhailova N."/>
            <person name="Pati A."/>
            <person name="Chen A."/>
            <person name="Palaniappan K."/>
            <person name="Land M."/>
            <person name="Hauser L."/>
            <person name="Chang Y.J."/>
            <person name="Jeffries C.D."/>
            <person name="Detter J.C."/>
            <person name="Brambilla E."/>
            <person name="Kannan K.P."/>
            <person name="Djao O.D."/>
            <person name="Rohde M."/>
            <person name="Pukall R."/>
            <person name="Spring S."/>
            <person name="Goker M."/>
            <person name="Sikorski J."/>
            <person name="Woyke T."/>
            <person name="Bristow J."/>
            <person name="Eisen J.A."/>
            <person name="Markowitz V."/>
            <person name="Hugenholtz P."/>
            <person name="Kyrpides N.C."/>
            <person name="Klenk H.P."/>
        </authorList>
    </citation>
    <scope>NUCLEOTIDE SEQUENCE [LARGE SCALE GENOMIC DNA]</scope>
    <source>
        <strain evidence="9">ATCC 33891 / DSM 2032 / 1pr3</strain>
    </source>
</reference>
<evidence type="ECO:0000256" key="5">
    <source>
        <dbReference type="ARBA" id="ARBA00023134"/>
    </source>
</evidence>
<dbReference type="Pfam" id="PF01926">
    <property type="entry name" value="MMR_HSR1"/>
    <property type="match status" value="1"/>
</dbReference>
<dbReference type="PROSITE" id="PS51705">
    <property type="entry name" value="G_HFLX"/>
    <property type="match status" value="1"/>
</dbReference>
<dbReference type="Gene3D" id="3.40.50.11060">
    <property type="entry name" value="GTPase HflX, N-terminal domain"/>
    <property type="match status" value="1"/>
</dbReference>
<dbReference type="GO" id="GO:0043022">
    <property type="term" value="F:ribosome binding"/>
    <property type="evidence" value="ECO:0007669"/>
    <property type="project" value="TreeGrafter"/>
</dbReference>
<dbReference type="Gene3D" id="6.10.250.2860">
    <property type="match status" value="1"/>
</dbReference>
<dbReference type="InterPro" id="IPR025121">
    <property type="entry name" value="GTPase_HflX_N"/>
</dbReference>
<evidence type="ECO:0000256" key="6">
    <source>
        <dbReference type="HAMAP-Rule" id="MF_00900"/>
    </source>
</evidence>
<dbReference type="NCBIfam" id="TIGR03156">
    <property type="entry name" value="GTP_HflX"/>
    <property type="match status" value="1"/>
</dbReference>
<dbReference type="GO" id="GO:0005525">
    <property type="term" value="F:GTP binding"/>
    <property type="evidence" value="ECO:0007669"/>
    <property type="project" value="UniProtKB-UniRule"/>
</dbReference>
<dbReference type="Gene3D" id="3.40.50.300">
    <property type="entry name" value="P-loop containing nucleotide triphosphate hydrolases"/>
    <property type="match status" value="1"/>
</dbReference>
<comment type="function">
    <text evidence="6">GTPase that associates with the 50S ribosomal subunit and may have a role during protein synthesis or ribosome biogenesis.</text>
</comment>
<comment type="subunit">
    <text evidence="6">Monomer. Associates with the 50S ribosomal subunit.</text>
</comment>